<evidence type="ECO:0000259" key="1">
    <source>
        <dbReference type="Pfam" id="PF00501"/>
    </source>
</evidence>
<feature type="domain" description="AMP-dependent synthetase/ligase" evidence="1">
    <location>
        <begin position="7"/>
        <end position="367"/>
    </location>
</feature>
<proteinExistence type="predicted"/>
<dbReference type="PROSITE" id="PS00455">
    <property type="entry name" value="AMP_BINDING"/>
    <property type="match status" value="1"/>
</dbReference>
<dbReference type="InterPro" id="IPR050237">
    <property type="entry name" value="ATP-dep_AMP-bd_enzyme"/>
</dbReference>
<dbReference type="PANTHER" id="PTHR43767">
    <property type="entry name" value="LONG-CHAIN-FATTY-ACID--COA LIGASE"/>
    <property type="match status" value="1"/>
</dbReference>
<dbReference type="NCBIfam" id="NF004837">
    <property type="entry name" value="PRK06187.1"/>
    <property type="match status" value="1"/>
</dbReference>
<keyword evidence="4" id="KW-1185">Reference proteome</keyword>
<dbReference type="Pfam" id="PF13193">
    <property type="entry name" value="AMP-binding_C"/>
    <property type="match status" value="1"/>
</dbReference>
<keyword evidence="3" id="KW-0436">Ligase</keyword>
<accession>A0ABT9V6R4</accession>
<dbReference type="Gene3D" id="3.30.300.30">
    <property type="match status" value="1"/>
</dbReference>
<dbReference type="PANTHER" id="PTHR43767:SF1">
    <property type="entry name" value="NONRIBOSOMAL PEPTIDE SYNTHASE PES1 (EUROFUNG)-RELATED"/>
    <property type="match status" value="1"/>
</dbReference>
<dbReference type="EC" id="6.2.1.34" evidence="3"/>
<protein>
    <submittedName>
        <fullName evidence="3">Feruloyl-CoA synthase</fullName>
        <ecNumber evidence="3">6.2.1.34</ecNumber>
    </submittedName>
</protein>
<dbReference type="Pfam" id="PF00501">
    <property type="entry name" value="AMP-binding"/>
    <property type="match status" value="1"/>
</dbReference>
<dbReference type="GO" id="GO:0050563">
    <property type="term" value="F:trans-feruloyl-CoA synthase activity"/>
    <property type="evidence" value="ECO:0007669"/>
    <property type="project" value="UniProtKB-EC"/>
</dbReference>
<comment type="caution">
    <text evidence="3">The sequence shown here is derived from an EMBL/GenBank/DDBJ whole genome shotgun (WGS) entry which is preliminary data.</text>
</comment>
<dbReference type="Gene3D" id="3.40.50.12780">
    <property type="entry name" value="N-terminal domain of ligase-like"/>
    <property type="match status" value="1"/>
</dbReference>
<evidence type="ECO:0000259" key="2">
    <source>
        <dbReference type="Pfam" id="PF13193"/>
    </source>
</evidence>
<dbReference type="RefSeq" id="WP_307151138.1">
    <property type="nucleotide sequence ID" value="NZ_JAUSTU010000014.1"/>
</dbReference>
<organism evidence="3 4">
    <name type="scientific">Anoxybacillus andreesenii</name>
    <dbReference type="NCBI Taxonomy" id="1325932"/>
    <lineage>
        <taxon>Bacteria</taxon>
        <taxon>Bacillati</taxon>
        <taxon>Bacillota</taxon>
        <taxon>Bacilli</taxon>
        <taxon>Bacillales</taxon>
        <taxon>Anoxybacillaceae</taxon>
        <taxon>Anoxybacillus</taxon>
    </lineage>
</organism>
<dbReference type="InterPro" id="IPR042099">
    <property type="entry name" value="ANL_N_sf"/>
</dbReference>
<sequence>MNLFQGLERNARNNSDKTAIVFNDREYSYREYNAEVNRIANALIDFGIKKGDKVALMMKNSDTFIFVYYGILKAGGVAVPINFRLTAHETRYILNHSDSVIVFADEEFAETLAKAAEGNDKLQRQIISGSNKLEHQQLLSDFRSTSAENPNLEVLESDDAEILYTSGTTGLPKGVVLDHHRVCHVGILMAVTMKMGPEDRILHVAPLFHSAQLNLFLVSATMLGCTQIVQQDFHPVETLKMIAQHKISLFFGVPTMYNFFLQVPQGMFDVSSIKRCGYGAAPMPIATLQKSIEMFGTDQFFNLCGLTEGGPGGIFLTPEEHKTKLGVSGRANHFTDARIVDEHGVDVKPGEVGEFIISGETIMKEYYKNPKETHKTLKDGWLYTGDLATIDEDGFITLVDRKKDMIISGGENVYSTEVEQVLYRHPDILEAAVIGVPHEVWGESVAAIVVPKEGKSIDKDELLQFCREQLAGYKIPRIIYEMEQLPRNASGKVLKYKLREAYQSTPAT</sequence>
<feature type="domain" description="AMP-binding enzyme C-terminal" evidence="2">
    <location>
        <begin position="417"/>
        <end position="492"/>
    </location>
</feature>
<dbReference type="InterPro" id="IPR025110">
    <property type="entry name" value="AMP-bd_C"/>
</dbReference>
<dbReference type="InterPro" id="IPR045851">
    <property type="entry name" value="AMP-bd_C_sf"/>
</dbReference>
<reference evidence="3 4" key="1">
    <citation type="submission" date="2023-07" db="EMBL/GenBank/DDBJ databases">
        <title>Genomic Encyclopedia of Type Strains, Phase IV (KMG-IV): sequencing the most valuable type-strain genomes for metagenomic binning, comparative biology and taxonomic classification.</title>
        <authorList>
            <person name="Goeker M."/>
        </authorList>
    </citation>
    <scope>NUCLEOTIDE SEQUENCE [LARGE SCALE GENOMIC DNA]</scope>
    <source>
        <strain evidence="3 4">DSM 23948</strain>
    </source>
</reference>
<gene>
    <name evidence="3" type="ORF">J2S07_002952</name>
</gene>
<dbReference type="InterPro" id="IPR000873">
    <property type="entry name" value="AMP-dep_synth/lig_dom"/>
</dbReference>
<dbReference type="CDD" id="cd17631">
    <property type="entry name" value="FACL_FadD13-like"/>
    <property type="match status" value="1"/>
</dbReference>
<evidence type="ECO:0000313" key="3">
    <source>
        <dbReference type="EMBL" id="MDQ0156631.1"/>
    </source>
</evidence>
<name>A0ABT9V6R4_9BACL</name>
<dbReference type="Proteomes" id="UP001231362">
    <property type="component" value="Unassembled WGS sequence"/>
</dbReference>
<dbReference type="SUPFAM" id="SSF56801">
    <property type="entry name" value="Acetyl-CoA synthetase-like"/>
    <property type="match status" value="1"/>
</dbReference>
<dbReference type="InterPro" id="IPR020845">
    <property type="entry name" value="AMP-binding_CS"/>
</dbReference>
<evidence type="ECO:0000313" key="4">
    <source>
        <dbReference type="Proteomes" id="UP001231362"/>
    </source>
</evidence>
<dbReference type="EMBL" id="JAUSTU010000014">
    <property type="protein sequence ID" value="MDQ0156631.1"/>
    <property type="molecule type" value="Genomic_DNA"/>
</dbReference>